<comment type="caution">
    <text evidence="4">The sequence shown here is derived from an EMBL/GenBank/DDBJ whole genome shotgun (WGS) entry which is preliminary data.</text>
</comment>
<evidence type="ECO:0000256" key="3">
    <source>
        <dbReference type="SAM" id="SignalP"/>
    </source>
</evidence>
<keyword evidence="2" id="KW-0472">Membrane</keyword>
<feature type="chain" id="PRO_5016280772" evidence="3">
    <location>
        <begin position="22"/>
        <end position="139"/>
    </location>
</feature>
<keyword evidence="2" id="KW-1133">Transmembrane helix</keyword>
<dbReference type="PANTHER" id="PTHR34558:SF9">
    <property type="entry name" value="F3L24.15 PROTEIN"/>
    <property type="match status" value="1"/>
</dbReference>
<accession>A0A314KV69</accession>
<evidence type="ECO:0000313" key="5">
    <source>
        <dbReference type="Proteomes" id="UP000187609"/>
    </source>
</evidence>
<dbReference type="Proteomes" id="UP000187609">
    <property type="component" value="Unassembled WGS sequence"/>
</dbReference>
<gene>
    <name evidence="4" type="ORF">A4A49_24387</name>
</gene>
<dbReference type="AlphaFoldDB" id="A0A314KV69"/>
<evidence type="ECO:0000256" key="1">
    <source>
        <dbReference type="SAM" id="MobiDB-lite"/>
    </source>
</evidence>
<keyword evidence="2" id="KW-0812">Transmembrane</keyword>
<keyword evidence="3" id="KW-0732">Signal</keyword>
<organism evidence="4 5">
    <name type="scientific">Nicotiana attenuata</name>
    <name type="common">Coyote tobacco</name>
    <dbReference type="NCBI Taxonomy" id="49451"/>
    <lineage>
        <taxon>Eukaryota</taxon>
        <taxon>Viridiplantae</taxon>
        <taxon>Streptophyta</taxon>
        <taxon>Embryophyta</taxon>
        <taxon>Tracheophyta</taxon>
        <taxon>Spermatophyta</taxon>
        <taxon>Magnoliopsida</taxon>
        <taxon>eudicotyledons</taxon>
        <taxon>Gunneridae</taxon>
        <taxon>Pentapetalae</taxon>
        <taxon>asterids</taxon>
        <taxon>lamiids</taxon>
        <taxon>Solanales</taxon>
        <taxon>Solanaceae</taxon>
        <taxon>Nicotianoideae</taxon>
        <taxon>Nicotianeae</taxon>
        <taxon>Nicotiana</taxon>
    </lineage>
</organism>
<name>A0A314KV69_NICAT</name>
<feature type="signal peptide" evidence="3">
    <location>
        <begin position="1"/>
        <end position="21"/>
    </location>
</feature>
<dbReference type="PANTHER" id="PTHR34558">
    <property type="entry name" value="EXPRESSED PROTEIN"/>
    <property type="match status" value="1"/>
</dbReference>
<dbReference type="EMBL" id="MJEQ01001015">
    <property type="protein sequence ID" value="OIT32659.1"/>
    <property type="molecule type" value="Genomic_DNA"/>
</dbReference>
<sequence>MSKNFLLYLILTEAVVYLAMADTATAFANTPAPSPSASIRKLEKHQPKLVKSSAAAAPTPQKGEEKKPKEVGSENEHNRIAQSQDIHIEKKHHHHSIDKSFYGGGVILGGLATAFFVAIVCYIRATRRKHAKPSASSAA</sequence>
<feature type="transmembrane region" description="Helical" evidence="2">
    <location>
        <begin position="101"/>
        <end position="123"/>
    </location>
</feature>
<evidence type="ECO:0000256" key="2">
    <source>
        <dbReference type="SAM" id="Phobius"/>
    </source>
</evidence>
<keyword evidence="5" id="KW-1185">Reference proteome</keyword>
<feature type="compositionally biased region" description="Basic and acidic residues" evidence="1">
    <location>
        <begin position="62"/>
        <end position="79"/>
    </location>
</feature>
<evidence type="ECO:0000313" key="4">
    <source>
        <dbReference type="EMBL" id="OIT32659.1"/>
    </source>
</evidence>
<protein>
    <submittedName>
        <fullName evidence="4">Uncharacterized protein</fullName>
    </submittedName>
</protein>
<feature type="region of interest" description="Disordered" evidence="1">
    <location>
        <begin position="30"/>
        <end position="90"/>
    </location>
</feature>
<proteinExistence type="predicted"/>
<reference evidence="4" key="1">
    <citation type="submission" date="2016-11" db="EMBL/GenBank/DDBJ databases">
        <title>The genome of Nicotiana attenuata.</title>
        <authorList>
            <person name="Xu S."/>
            <person name="Brockmoeller T."/>
            <person name="Gaquerel E."/>
            <person name="Navarro A."/>
            <person name="Kuhl H."/>
            <person name="Gase K."/>
            <person name="Ling Z."/>
            <person name="Zhou W."/>
            <person name="Kreitzer C."/>
            <person name="Stanke M."/>
            <person name="Tang H."/>
            <person name="Lyons E."/>
            <person name="Pandey P."/>
            <person name="Pandey S.P."/>
            <person name="Timmermann B."/>
            <person name="Baldwin I.T."/>
        </authorList>
    </citation>
    <scope>NUCLEOTIDE SEQUENCE [LARGE SCALE GENOMIC DNA]</scope>
    <source>
        <strain evidence="4">UT</strain>
    </source>
</reference>
<dbReference type="Gramene" id="OIT32659">
    <property type="protein sequence ID" value="OIT32659"/>
    <property type="gene ID" value="A4A49_24387"/>
</dbReference>